<accession>A0A7U6GGE4</accession>
<dbReference type="Gene3D" id="3.40.50.300">
    <property type="entry name" value="P-loop containing nucleotide triphosphate hydrolases"/>
    <property type="match status" value="1"/>
</dbReference>
<dbReference type="SUPFAM" id="SSF52540">
    <property type="entry name" value="P-loop containing nucleoside triphosphate hydrolases"/>
    <property type="match status" value="1"/>
</dbReference>
<dbReference type="AlphaFoldDB" id="A0A7U6GGE4"/>
<name>A0A7U6GGE4_9GAMM</name>
<proteinExistence type="predicted"/>
<gene>
    <name evidence="1" type="ORF">TBH_C0193</name>
</gene>
<evidence type="ECO:0000313" key="2">
    <source>
        <dbReference type="Proteomes" id="UP000031631"/>
    </source>
</evidence>
<dbReference type="Proteomes" id="UP000031631">
    <property type="component" value="Chromosome"/>
</dbReference>
<dbReference type="InterPro" id="IPR027417">
    <property type="entry name" value="P-loop_NTPase"/>
</dbReference>
<dbReference type="OrthoDB" id="9970474at2"/>
<keyword evidence="2" id="KW-1185">Reference proteome</keyword>
<evidence type="ECO:0000313" key="1">
    <source>
        <dbReference type="EMBL" id="BAO43141.1"/>
    </source>
</evidence>
<organism evidence="1 2">
    <name type="scientific">Thiolapillus brandeum</name>
    <dbReference type="NCBI Taxonomy" id="1076588"/>
    <lineage>
        <taxon>Bacteria</taxon>
        <taxon>Pseudomonadati</taxon>
        <taxon>Pseudomonadota</taxon>
        <taxon>Gammaproteobacteria</taxon>
        <taxon>Chromatiales</taxon>
        <taxon>Sedimenticolaceae</taxon>
        <taxon>Thiolapillus</taxon>
    </lineage>
</organism>
<protein>
    <recommendedName>
        <fullName evidence="3">Sulfotransferase</fullName>
    </recommendedName>
</protein>
<sequence length="307" mass="35725">MHLLPKAIRRKLESRRLEKEKQQDMLASRDMDISELRTVCLALGPYRNLTTLTASILFLHPHCQVLNHGGARILGDPRLDFLRCPDRETTDRFLRYAIQVSTKGKRGKTGGSIVHSHAFDEKHKLGRLYKEHFGDQLIKDEIHALFWKESLRTSLHIRNHNIDLQALFDTEPRLRFLLPIRNPLDSATSNLRTGHAKLFGLGAAPDIQQVLDAILDEIQWVMELQDKYPERFFHFLENDFGPEQAKALAKFLNLDANPDWVRVVQEAFDIDKHYRHPQALTSHYASAVQQRFSNWPRLQEKLLRFAE</sequence>
<dbReference type="EMBL" id="AP012273">
    <property type="protein sequence ID" value="BAO43141.1"/>
    <property type="molecule type" value="Genomic_DNA"/>
</dbReference>
<evidence type="ECO:0008006" key="3">
    <source>
        <dbReference type="Google" id="ProtNLM"/>
    </source>
</evidence>
<dbReference type="KEGG" id="tbn:TBH_C0193"/>
<dbReference type="RefSeq" id="WP_041064465.1">
    <property type="nucleotide sequence ID" value="NZ_AP012273.1"/>
</dbReference>
<reference evidence="1 2" key="1">
    <citation type="journal article" date="2014" name="PLoS ONE">
        <title>Physiological and genomic features of a novel sulfur-oxidizing gammaproteobacterium belonging to a previously uncultivated symbiotic lineage isolated from a hydrothermal vent.</title>
        <authorList>
            <person name="Nunoura T."/>
            <person name="Takaki Y."/>
            <person name="Kazama H."/>
            <person name="Kakuta J."/>
            <person name="Shimamura S."/>
            <person name="Makita H."/>
            <person name="Hirai M."/>
            <person name="Miyazaki M."/>
            <person name="Takai K."/>
        </authorList>
    </citation>
    <scope>NUCLEOTIDE SEQUENCE [LARGE SCALE GENOMIC DNA]</scope>
    <source>
        <strain evidence="1 2">Hiromi1</strain>
    </source>
</reference>